<dbReference type="AlphaFoldDB" id="M1ZZW2"/>
<evidence type="ECO:0000313" key="2">
    <source>
        <dbReference type="Proteomes" id="UP000011944"/>
    </source>
</evidence>
<name>M1ZZW2_CLOBO</name>
<sequence>MNISEIIAKLEQIKEVNGDLKVKCLMSESSWCTGALLSTYSGEVDKECFKVSMGYLFIGKNIER</sequence>
<evidence type="ECO:0000313" key="1">
    <source>
        <dbReference type="EMBL" id="EKN43373.1"/>
    </source>
</evidence>
<accession>M1ZZW2</accession>
<dbReference type="PATRIC" id="fig|1232189.3.peg.146"/>
<protein>
    <submittedName>
        <fullName evidence="1">Uncharacterized protein</fullName>
    </submittedName>
</protein>
<dbReference type="EMBL" id="AMXI01000055">
    <property type="protein sequence ID" value="EKN43373.1"/>
    <property type="molecule type" value="Genomic_DNA"/>
</dbReference>
<comment type="caution">
    <text evidence="1">The sequence shown here is derived from an EMBL/GenBank/DDBJ whole genome shotgun (WGS) entry which is preliminary data.</text>
</comment>
<reference evidence="1 2" key="1">
    <citation type="submission" date="2012-10" db="EMBL/GenBank/DDBJ databases">
        <authorList>
            <person name="Strain E.A."/>
            <person name="Brown E."/>
            <person name="Allard M.W."/>
            <person name="Gonzalez-Escalona N."/>
            <person name="Timme R."/>
        </authorList>
    </citation>
    <scope>NUCLEOTIDE SEQUENCE [LARGE SCALE GENOMIC DNA]</scope>
    <source>
        <strain evidence="1 2">CFSAN001627</strain>
    </source>
</reference>
<gene>
    <name evidence="1" type="ORF">CFSAN001627_00907</name>
</gene>
<organism evidence="1 2">
    <name type="scientific">Clostridium botulinum CFSAN001627</name>
    <dbReference type="NCBI Taxonomy" id="1232189"/>
    <lineage>
        <taxon>Bacteria</taxon>
        <taxon>Bacillati</taxon>
        <taxon>Bacillota</taxon>
        <taxon>Clostridia</taxon>
        <taxon>Eubacteriales</taxon>
        <taxon>Clostridiaceae</taxon>
        <taxon>Clostridium</taxon>
    </lineage>
</organism>
<proteinExistence type="predicted"/>
<dbReference type="Proteomes" id="UP000011944">
    <property type="component" value="Unassembled WGS sequence"/>
</dbReference>
<reference evidence="1 2" key="2">
    <citation type="submission" date="2013-03" db="EMBL/GenBank/DDBJ databases">
        <title>Diversity in Clostridium botulinum.</title>
        <authorList>
            <person name="Timme R.E."/>
            <person name="Allard M."/>
            <person name="Luo Y."/>
            <person name="Strain E."/>
            <person name="Gonzalez-Escalona N."/>
            <person name="Brown E."/>
        </authorList>
    </citation>
    <scope>NUCLEOTIDE SEQUENCE [LARGE SCALE GENOMIC DNA]</scope>
    <source>
        <strain evidence="1 2">CFSAN001627</strain>
    </source>
</reference>